<evidence type="ECO:0000256" key="3">
    <source>
        <dbReference type="ARBA" id="ARBA00012438"/>
    </source>
</evidence>
<keyword evidence="10" id="KW-1185">Reference proteome</keyword>
<feature type="transmembrane region" description="Helical" evidence="7">
    <location>
        <begin position="124"/>
        <end position="143"/>
    </location>
</feature>
<dbReference type="PROSITE" id="PS50109">
    <property type="entry name" value="HIS_KIN"/>
    <property type="match status" value="1"/>
</dbReference>
<dbReference type="Gene3D" id="3.30.565.10">
    <property type="entry name" value="Histidine kinase-like ATPase, C-terminal domain"/>
    <property type="match status" value="1"/>
</dbReference>
<dbReference type="Pfam" id="PF02518">
    <property type="entry name" value="HATPase_c"/>
    <property type="match status" value="1"/>
</dbReference>
<dbReference type="PANTHER" id="PTHR43547:SF2">
    <property type="entry name" value="HYBRID SIGNAL TRANSDUCTION HISTIDINE KINASE C"/>
    <property type="match status" value="1"/>
</dbReference>
<dbReference type="SMART" id="SM00387">
    <property type="entry name" value="HATPase_c"/>
    <property type="match status" value="1"/>
</dbReference>
<dbReference type="InterPro" id="IPR003594">
    <property type="entry name" value="HATPase_dom"/>
</dbReference>
<keyword evidence="5 9" id="KW-0418">Kinase</keyword>
<evidence type="ECO:0000256" key="1">
    <source>
        <dbReference type="ARBA" id="ARBA00000085"/>
    </source>
</evidence>
<feature type="transmembrane region" description="Helical" evidence="7">
    <location>
        <begin position="21"/>
        <end position="47"/>
    </location>
</feature>
<dbReference type="InterPro" id="IPR004358">
    <property type="entry name" value="Sig_transdc_His_kin-like_C"/>
</dbReference>
<keyword evidence="7" id="KW-0472">Membrane</keyword>
<keyword evidence="4" id="KW-0597">Phosphoprotein</keyword>
<evidence type="ECO:0000256" key="6">
    <source>
        <dbReference type="ARBA" id="ARBA00023012"/>
    </source>
</evidence>
<dbReference type="EC" id="2.7.13.3" evidence="3"/>
<dbReference type="InterPro" id="IPR003661">
    <property type="entry name" value="HisK_dim/P_dom"/>
</dbReference>
<dbReference type="InterPro" id="IPR036097">
    <property type="entry name" value="HisK_dim/P_sf"/>
</dbReference>
<evidence type="ECO:0000256" key="2">
    <source>
        <dbReference type="ARBA" id="ARBA00004236"/>
    </source>
</evidence>
<dbReference type="RefSeq" id="WP_268758816.1">
    <property type="nucleotide sequence ID" value="NZ_CP113836.1"/>
</dbReference>
<dbReference type="GO" id="GO:0016301">
    <property type="term" value="F:kinase activity"/>
    <property type="evidence" value="ECO:0007669"/>
    <property type="project" value="UniProtKB-KW"/>
</dbReference>
<dbReference type="EMBL" id="CP113836">
    <property type="protein sequence ID" value="WAL68723.1"/>
    <property type="molecule type" value="Genomic_DNA"/>
</dbReference>
<keyword evidence="5 9" id="KW-0808">Transferase</keyword>
<feature type="transmembrane region" description="Helical" evidence="7">
    <location>
        <begin position="53"/>
        <end position="71"/>
    </location>
</feature>
<dbReference type="CDD" id="cd00075">
    <property type="entry name" value="HATPase"/>
    <property type="match status" value="1"/>
</dbReference>
<evidence type="ECO:0000259" key="8">
    <source>
        <dbReference type="PROSITE" id="PS50109"/>
    </source>
</evidence>
<feature type="transmembrane region" description="Helical" evidence="7">
    <location>
        <begin position="150"/>
        <end position="169"/>
    </location>
</feature>
<dbReference type="Pfam" id="PF00512">
    <property type="entry name" value="HisKA"/>
    <property type="match status" value="1"/>
</dbReference>
<comment type="subcellular location">
    <subcellularLocation>
        <location evidence="2">Cell membrane</location>
    </subcellularLocation>
</comment>
<evidence type="ECO:0000313" key="10">
    <source>
        <dbReference type="Proteomes" id="UP001163203"/>
    </source>
</evidence>
<evidence type="ECO:0000256" key="4">
    <source>
        <dbReference type="ARBA" id="ARBA00022553"/>
    </source>
</evidence>
<feature type="transmembrane region" description="Helical" evidence="7">
    <location>
        <begin position="83"/>
        <end position="104"/>
    </location>
</feature>
<name>A0ABY7BDM4_9PSEU</name>
<proteinExistence type="predicted"/>
<feature type="domain" description="Histidine kinase" evidence="8">
    <location>
        <begin position="195"/>
        <end position="401"/>
    </location>
</feature>
<dbReference type="InterPro" id="IPR036890">
    <property type="entry name" value="HATPase_C_sf"/>
</dbReference>
<protein>
    <recommendedName>
        <fullName evidence="3">histidine kinase</fullName>
        <ecNumber evidence="3">2.7.13.3</ecNumber>
    </recommendedName>
</protein>
<evidence type="ECO:0000256" key="5">
    <source>
        <dbReference type="ARBA" id="ARBA00022777"/>
    </source>
</evidence>
<evidence type="ECO:0000256" key="7">
    <source>
        <dbReference type="SAM" id="Phobius"/>
    </source>
</evidence>
<comment type="catalytic activity">
    <reaction evidence="1">
        <text>ATP + protein L-histidine = ADP + protein N-phospho-L-histidine.</text>
        <dbReference type="EC" id="2.7.13.3"/>
    </reaction>
</comment>
<gene>
    <name evidence="9" type="ORF">ORV05_13395</name>
</gene>
<keyword evidence="7" id="KW-0812">Transmembrane</keyword>
<evidence type="ECO:0000313" key="9">
    <source>
        <dbReference type="EMBL" id="WAL68723.1"/>
    </source>
</evidence>
<dbReference type="PRINTS" id="PR00344">
    <property type="entry name" value="BCTRLSENSOR"/>
</dbReference>
<keyword evidence="7" id="KW-1133">Transmembrane helix</keyword>
<dbReference type="SUPFAM" id="SSF47384">
    <property type="entry name" value="Homodimeric domain of signal transducing histidine kinase"/>
    <property type="match status" value="1"/>
</dbReference>
<dbReference type="InterPro" id="IPR005467">
    <property type="entry name" value="His_kinase_dom"/>
</dbReference>
<dbReference type="CDD" id="cd00082">
    <property type="entry name" value="HisKA"/>
    <property type="match status" value="1"/>
</dbReference>
<dbReference type="SUPFAM" id="SSF55874">
    <property type="entry name" value="ATPase domain of HSP90 chaperone/DNA topoisomerase II/histidine kinase"/>
    <property type="match status" value="1"/>
</dbReference>
<dbReference type="SMART" id="SM00388">
    <property type="entry name" value="HisKA"/>
    <property type="match status" value="1"/>
</dbReference>
<sequence>MSGNTIEKTRRRYDPQLWGAGVISAARQAAVLFVFSGLGALLAIPLFATSAQAMLIVALVDLAFGPLAWFLPWRRWPPCAPVALALPAFAMMGLATWAMGSYVGSTVPFLLLGFVWLGLHFPAWATWALTPLATAAYVAPLIVAHRPSVVVQSVFVMIPVLVAVALLVGQQVSHIERVQSMLRRSNAWRATLAATLAHDVRSPLSALEVALELLIDEDTPSDQRRTVGITAQRQVHRIKQLATGLLDMDRIDSKGGLRLDLRKVRLRTEIENAVADLAEGHIVLYADPELTAEVDPERFEQIVFNLAANSLQHAGPPVHITAEPAGPDVRIEVRDFGSSVPPELVPELFQRFPGGDTHRSTGSVGLGLWIVGELVKAHGGTMTYQNAEPGARFVVTLPAQHDNMPEST</sequence>
<dbReference type="Gene3D" id="1.10.287.130">
    <property type="match status" value="1"/>
</dbReference>
<dbReference type="PANTHER" id="PTHR43547">
    <property type="entry name" value="TWO-COMPONENT HISTIDINE KINASE"/>
    <property type="match status" value="1"/>
</dbReference>
<organism evidence="9 10">
    <name type="scientific">Amycolatopsis cynarae</name>
    <dbReference type="NCBI Taxonomy" id="2995223"/>
    <lineage>
        <taxon>Bacteria</taxon>
        <taxon>Bacillati</taxon>
        <taxon>Actinomycetota</taxon>
        <taxon>Actinomycetes</taxon>
        <taxon>Pseudonocardiales</taxon>
        <taxon>Pseudonocardiaceae</taxon>
        <taxon>Amycolatopsis</taxon>
    </lineage>
</organism>
<reference evidence="9" key="1">
    <citation type="submission" date="2022-11" db="EMBL/GenBank/DDBJ databases">
        <authorList>
            <person name="Mo P."/>
        </authorList>
    </citation>
    <scope>NUCLEOTIDE SEQUENCE</scope>
    <source>
        <strain evidence="9">HUAS 11-8</strain>
    </source>
</reference>
<dbReference type="Proteomes" id="UP001163203">
    <property type="component" value="Chromosome"/>
</dbReference>
<keyword evidence="6" id="KW-0902">Two-component regulatory system</keyword>
<accession>A0ABY7BDM4</accession>